<accession>A0A3M6U572</accession>
<evidence type="ECO:0000313" key="2">
    <source>
        <dbReference type="EMBL" id="RMX48598.1"/>
    </source>
</evidence>
<sequence length="196" mass="23135">MKKTRGIVERGNLETVERDSDNRQALVKVADALKLRVERTMFGAEKAQKQSIAEADEEISRLKKWLVEKNEEIERRKQKDEEEKKARARKEELKFEREQIEMKLKFERQLEKDKEQQQPPGIKFCDREKTFRCKRNNNATEQRAVNCKNFVTIVTTRSETTEVDTALLRANVVLAARSVAEDIIRRYARDLHRETS</sequence>
<protein>
    <submittedName>
        <fullName evidence="2">Uncharacterized protein</fullName>
    </submittedName>
</protein>
<reference evidence="2 3" key="1">
    <citation type="journal article" date="2018" name="Sci. Rep.">
        <title>Comparative analysis of the Pocillopora damicornis genome highlights role of immune system in coral evolution.</title>
        <authorList>
            <person name="Cunning R."/>
            <person name="Bay R.A."/>
            <person name="Gillette P."/>
            <person name="Baker A.C."/>
            <person name="Traylor-Knowles N."/>
        </authorList>
    </citation>
    <scope>NUCLEOTIDE SEQUENCE [LARGE SCALE GENOMIC DNA]</scope>
    <source>
        <strain evidence="2">RSMAS</strain>
        <tissue evidence="2">Whole animal</tissue>
    </source>
</reference>
<name>A0A3M6U572_POCDA</name>
<evidence type="ECO:0000256" key="1">
    <source>
        <dbReference type="SAM" id="Coils"/>
    </source>
</evidence>
<proteinExistence type="predicted"/>
<organism evidence="2 3">
    <name type="scientific">Pocillopora damicornis</name>
    <name type="common">Cauliflower coral</name>
    <name type="synonym">Millepora damicornis</name>
    <dbReference type="NCBI Taxonomy" id="46731"/>
    <lineage>
        <taxon>Eukaryota</taxon>
        <taxon>Metazoa</taxon>
        <taxon>Cnidaria</taxon>
        <taxon>Anthozoa</taxon>
        <taxon>Hexacorallia</taxon>
        <taxon>Scleractinia</taxon>
        <taxon>Astrocoeniina</taxon>
        <taxon>Pocilloporidae</taxon>
        <taxon>Pocillopora</taxon>
    </lineage>
</organism>
<keyword evidence="3" id="KW-1185">Reference proteome</keyword>
<gene>
    <name evidence="2" type="ORF">pdam_00017126</name>
</gene>
<feature type="coiled-coil region" evidence="1">
    <location>
        <begin position="52"/>
        <end position="110"/>
    </location>
</feature>
<keyword evidence="1" id="KW-0175">Coiled coil</keyword>
<dbReference type="AlphaFoldDB" id="A0A3M6U572"/>
<dbReference type="EMBL" id="RCHS01002247">
    <property type="protein sequence ID" value="RMX48598.1"/>
    <property type="molecule type" value="Genomic_DNA"/>
</dbReference>
<dbReference type="Proteomes" id="UP000275408">
    <property type="component" value="Unassembled WGS sequence"/>
</dbReference>
<evidence type="ECO:0000313" key="3">
    <source>
        <dbReference type="Proteomes" id="UP000275408"/>
    </source>
</evidence>
<comment type="caution">
    <text evidence="2">The sequence shown here is derived from an EMBL/GenBank/DDBJ whole genome shotgun (WGS) entry which is preliminary data.</text>
</comment>